<accession>A0AAE1E342</accession>
<comment type="caution">
    <text evidence="1">The sequence shown here is derived from an EMBL/GenBank/DDBJ whole genome shotgun (WGS) entry which is preliminary data.</text>
</comment>
<protein>
    <submittedName>
        <fullName evidence="1">Uncharacterized protein</fullName>
    </submittedName>
</protein>
<reference evidence="1" key="1">
    <citation type="journal article" date="2023" name="G3 (Bethesda)">
        <title>A reference genome for the long-term kleptoplast-retaining sea slug Elysia crispata morphotype clarki.</title>
        <authorList>
            <person name="Eastman K.E."/>
            <person name="Pendleton A.L."/>
            <person name="Shaikh M.A."/>
            <person name="Suttiyut T."/>
            <person name="Ogas R."/>
            <person name="Tomko P."/>
            <person name="Gavelis G."/>
            <person name="Widhalm J.R."/>
            <person name="Wisecaver J.H."/>
        </authorList>
    </citation>
    <scope>NUCLEOTIDE SEQUENCE</scope>
    <source>
        <strain evidence="1">ECLA1</strain>
    </source>
</reference>
<organism evidence="1 2">
    <name type="scientific">Elysia crispata</name>
    <name type="common">lettuce slug</name>
    <dbReference type="NCBI Taxonomy" id="231223"/>
    <lineage>
        <taxon>Eukaryota</taxon>
        <taxon>Metazoa</taxon>
        <taxon>Spiralia</taxon>
        <taxon>Lophotrochozoa</taxon>
        <taxon>Mollusca</taxon>
        <taxon>Gastropoda</taxon>
        <taxon>Heterobranchia</taxon>
        <taxon>Euthyneura</taxon>
        <taxon>Panpulmonata</taxon>
        <taxon>Sacoglossa</taxon>
        <taxon>Placobranchoidea</taxon>
        <taxon>Plakobranchidae</taxon>
        <taxon>Elysia</taxon>
    </lineage>
</organism>
<dbReference type="AlphaFoldDB" id="A0AAE1E342"/>
<dbReference type="Proteomes" id="UP001283361">
    <property type="component" value="Unassembled WGS sequence"/>
</dbReference>
<keyword evidence="2" id="KW-1185">Reference proteome</keyword>
<gene>
    <name evidence="1" type="ORF">RRG08_028908</name>
</gene>
<name>A0AAE1E342_9GAST</name>
<dbReference type="EMBL" id="JAWDGP010001430">
    <property type="protein sequence ID" value="KAK3791760.1"/>
    <property type="molecule type" value="Genomic_DNA"/>
</dbReference>
<sequence length="126" mass="13697">MSRAVIAQSNCGIIKKGPKCSPNTKTAMISSTPSVATLSNKMTLRGENPDLNYPTAISVLVIGADFDIEASSFIVFQENGSETSFKMNQVVEIYSRVKTAACLRGSRSVSPWEPQKCEKHSLKILL</sequence>
<proteinExistence type="predicted"/>
<evidence type="ECO:0000313" key="1">
    <source>
        <dbReference type="EMBL" id="KAK3791760.1"/>
    </source>
</evidence>
<evidence type="ECO:0000313" key="2">
    <source>
        <dbReference type="Proteomes" id="UP001283361"/>
    </source>
</evidence>